<name>A0A139AZX9_GONPJ</name>
<dbReference type="EMBL" id="KQ965731">
    <property type="protein sequence ID" value="KXS22113.1"/>
    <property type="molecule type" value="Genomic_DNA"/>
</dbReference>
<dbReference type="PANTHER" id="PTHR48125:SF12">
    <property type="entry name" value="AT HOOK TRANSCRIPTION FACTOR FAMILY-RELATED"/>
    <property type="match status" value="1"/>
</dbReference>
<evidence type="ECO:0000313" key="3">
    <source>
        <dbReference type="Proteomes" id="UP000070544"/>
    </source>
</evidence>
<feature type="region of interest" description="Disordered" evidence="1">
    <location>
        <begin position="154"/>
        <end position="352"/>
    </location>
</feature>
<dbReference type="OrthoDB" id="9451547at2759"/>
<feature type="region of interest" description="Disordered" evidence="1">
    <location>
        <begin position="699"/>
        <end position="739"/>
    </location>
</feature>
<organism evidence="2 3">
    <name type="scientific">Gonapodya prolifera (strain JEL478)</name>
    <name type="common">Monoblepharis prolifera</name>
    <dbReference type="NCBI Taxonomy" id="1344416"/>
    <lineage>
        <taxon>Eukaryota</taxon>
        <taxon>Fungi</taxon>
        <taxon>Fungi incertae sedis</taxon>
        <taxon>Chytridiomycota</taxon>
        <taxon>Chytridiomycota incertae sedis</taxon>
        <taxon>Monoblepharidomycetes</taxon>
        <taxon>Monoblepharidales</taxon>
        <taxon>Gonapodyaceae</taxon>
        <taxon>Gonapodya</taxon>
    </lineage>
</organism>
<proteinExistence type="predicted"/>
<gene>
    <name evidence="2" type="ORF">M427DRAFT_164976</name>
</gene>
<feature type="compositionally biased region" description="Low complexity" evidence="1">
    <location>
        <begin position="264"/>
        <end position="273"/>
    </location>
</feature>
<feature type="compositionally biased region" description="Pro residues" evidence="1">
    <location>
        <begin position="308"/>
        <end position="331"/>
    </location>
</feature>
<evidence type="ECO:0000313" key="2">
    <source>
        <dbReference type="EMBL" id="KXS22113.1"/>
    </source>
</evidence>
<dbReference type="PANTHER" id="PTHR48125">
    <property type="entry name" value="LP07818P1"/>
    <property type="match status" value="1"/>
</dbReference>
<feature type="region of interest" description="Disordered" evidence="1">
    <location>
        <begin position="572"/>
        <end position="600"/>
    </location>
</feature>
<sequence length="782" mass="81874">MAAQSPQQSQPPSPLYSSQPFPYPTVFYINPQNAIHLDLRGVRFKVDLAILRLFPESILLTMFGQTGQFPILALLQGAARESGIGGVVAGQHSGILVNSSATVATYSGSTSDMDPNVGSTNLVRKPSYVPPMTRTTALRWQKFYDAEADLAAAHKHQREEEAKATAASAATATQPGDAGDSSEKRVTIATPPTAKSKKSRVRRNPSGMTGRRPSSLPTTAEEGEISERKAPDVATSGDSPAPLADPSAVISEPTDDADADDDASSVSAESETAGPDGSEGVSDEGTTIGVASPTSTTAATASSSANPDEPPPSLRQPFSPTPPSPTTPPPFVAATAPLDEDDPSSTDPTTPHLPISFDPRLFGFILEFFQVVLHSIYQPRTFGDASGPGLGMSLPTGGEVGRLLEGVVPISAGGLLRAPSPQTVIVLREELDYFVVPGFAMDKDEVRDEGDYAGAPGWGGAQGGDDDQVNVDDPLAHLPPRRLLLLALLKRGCGRWLLGRRKVLEGREREFAGREGVVDTNVYGSSASDPQNKPILDTLAGATDLDGRAEWGYRELEMGKCRMVSLTMLRVNPKPATGADPASPGGPGEAGKEATSGGDTADVTSVVTQMAQGPFVGEAGQGAATRRPQRKCWWEVREVKCTLPEGLLDEVERRAAFVAVGPEDGATEEPGQSDVGADIRNGVGGMAVANGVTEGTVGKAAGDGSSASEGTTTAGKGKSVVGGSSATTGGDSVTLTQQTGDAGVLGDQRLLKGRDPALWWNRREQMVKLWVRRIWTLEYCTV</sequence>
<reference evidence="2 3" key="1">
    <citation type="journal article" date="2015" name="Genome Biol. Evol.">
        <title>Phylogenomic analyses indicate that early fungi evolved digesting cell walls of algal ancestors of land plants.</title>
        <authorList>
            <person name="Chang Y."/>
            <person name="Wang S."/>
            <person name="Sekimoto S."/>
            <person name="Aerts A.L."/>
            <person name="Choi C."/>
            <person name="Clum A."/>
            <person name="LaButti K.M."/>
            <person name="Lindquist E.A."/>
            <person name="Yee Ngan C."/>
            <person name="Ohm R.A."/>
            <person name="Salamov A.A."/>
            <person name="Grigoriev I.V."/>
            <person name="Spatafora J.W."/>
            <person name="Berbee M.L."/>
        </authorList>
    </citation>
    <scope>NUCLEOTIDE SEQUENCE [LARGE SCALE GENOMIC DNA]</scope>
    <source>
        <strain evidence="2 3">JEL478</strain>
    </source>
</reference>
<feature type="compositionally biased region" description="Low complexity" evidence="1">
    <location>
        <begin position="710"/>
        <end position="730"/>
    </location>
</feature>
<dbReference type="AlphaFoldDB" id="A0A139AZX9"/>
<keyword evidence="3" id="KW-1185">Reference proteome</keyword>
<dbReference type="Proteomes" id="UP000070544">
    <property type="component" value="Unassembled WGS sequence"/>
</dbReference>
<dbReference type="OMA" id="WWEVREV"/>
<feature type="compositionally biased region" description="Low complexity" evidence="1">
    <location>
        <begin position="291"/>
        <end position="305"/>
    </location>
</feature>
<feature type="compositionally biased region" description="Acidic residues" evidence="1">
    <location>
        <begin position="253"/>
        <end position="263"/>
    </location>
</feature>
<accession>A0A139AZX9</accession>
<protein>
    <submittedName>
        <fullName evidence="2">Uncharacterized protein</fullName>
    </submittedName>
</protein>
<feature type="compositionally biased region" description="Low complexity" evidence="1">
    <location>
        <begin position="164"/>
        <end position="173"/>
    </location>
</feature>
<evidence type="ECO:0000256" key="1">
    <source>
        <dbReference type="SAM" id="MobiDB-lite"/>
    </source>
</evidence>
<dbReference type="STRING" id="1344416.A0A139AZX9"/>